<feature type="region of interest" description="Disordered" evidence="1">
    <location>
        <begin position="70"/>
        <end position="97"/>
    </location>
</feature>
<evidence type="ECO:0000256" key="2">
    <source>
        <dbReference type="SAM" id="SignalP"/>
    </source>
</evidence>
<feature type="chain" id="PRO_5011114358" description="WGxxGxxG-CTERM domain-containing protein" evidence="2">
    <location>
        <begin position="24"/>
        <end position="97"/>
    </location>
</feature>
<evidence type="ECO:0008006" key="5">
    <source>
        <dbReference type="Google" id="ProtNLM"/>
    </source>
</evidence>
<dbReference type="Proteomes" id="UP000217895">
    <property type="component" value="Chromosome"/>
</dbReference>
<evidence type="ECO:0000313" key="4">
    <source>
        <dbReference type="Proteomes" id="UP000217895"/>
    </source>
</evidence>
<proteinExistence type="predicted"/>
<name>A0A1Z4JAY6_LEPBY</name>
<feature type="signal peptide" evidence="2">
    <location>
        <begin position="1"/>
        <end position="23"/>
    </location>
</feature>
<evidence type="ECO:0000256" key="1">
    <source>
        <dbReference type="SAM" id="MobiDB-lite"/>
    </source>
</evidence>
<feature type="compositionally biased region" description="Basic and acidic residues" evidence="1">
    <location>
        <begin position="86"/>
        <end position="97"/>
    </location>
</feature>
<feature type="compositionally biased region" description="Low complexity" evidence="1">
    <location>
        <begin position="76"/>
        <end position="85"/>
    </location>
</feature>
<dbReference type="AlphaFoldDB" id="A0A1Z4JAY6"/>
<organism evidence="3 4">
    <name type="scientific">Leptolyngbya boryana NIES-2135</name>
    <dbReference type="NCBI Taxonomy" id="1973484"/>
    <lineage>
        <taxon>Bacteria</taxon>
        <taxon>Bacillati</taxon>
        <taxon>Cyanobacteriota</taxon>
        <taxon>Cyanophyceae</taxon>
        <taxon>Leptolyngbyales</taxon>
        <taxon>Leptolyngbyaceae</taxon>
        <taxon>Leptolyngbya group</taxon>
        <taxon>Leptolyngbya</taxon>
    </lineage>
</organism>
<sequence length="97" mass="10239">MSNFAAKFAIVSALILAPLSLPAMSQTTPGEPGTGTGTTAVDADYHQEGRNGYWGLLGLLGLFGLMGRKSSRDEYSSSSSATAYRDPADVSSTRDRY</sequence>
<gene>
    <name evidence="3" type="ORF">NIES2135_06400</name>
</gene>
<reference evidence="3 4" key="1">
    <citation type="submission" date="2017-06" db="EMBL/GenBank/DDBJ databases">
        <title>Genome sequencing of cyanobaciteial culture collection at National Institute for Environmental Studies (NIES).</title>
        <authorList>
            <person name="Hirose Y."/>
            <person name="Shimura Y."/>
            <person name="Fujisawa T."/>
            <person name="Nakamura Y."/>
            <person name="Kawachi M."/>
        </authorList>
    </citation>
    <scope>NUCLEOTIDE SEQUENCE [LARGE SCALE GENOMIC DNA]</scope>
    <source>
        <strain evidence="3 4">NIES-2135</strain>
    </source>
</reference>
<dbReference type="NCBIfam" id="NF041742">
    <property type="entry name" value="WGxxGxxG_fam"/>
    <property type="match status" value="1"/>
</dbReference>
<keyword evidence="2" id="KW-0732">Signal</keyword>
<protein>
    <recommendedName>
        <fullName evidence="5">WGxxGxxG-CTERM domain-containing protein</fullName>
    </recommendedName>
</protein>
<dbReference type="EMBL" id="AP018203">
    <property type="protein sequence ID" value="BAY53828.1"/>
    <property type="molecule type" value="Genomic_DNA"/>
</dbReference>
<evidence type="ECO:0000313" key="3">
    <source>
        <dbReference type="EMBL" id="BAY53828.1"/>
    </source>
</evidence>
<keyword evidence="4" id="KW-1185">Reference proteome</keyword>
<accession>A0A1Z4JAY6</accession>